<proteinExistence type="predicted"/>
<evidence type="ECO:0000313" key="1">
    <source>
        <dbReference type="EMBL" id="CAD8647596.1"/>
    </source>
</evidence>
<dbReference type="AlphaFoldDB" id="A0A7S0MPH5"/>
<reference evidence="1" key="1">
    <citation type="submission" date="2021-01" db="EMBL/GenBank/DDBJ databases">
        <authorList>
            <person name="Corre E."/>
            <person name="Pelletier E."/>
            <person name="Niang G."/>
            <person name="Scheremetjew M."/>
            <person name="Finn R."/>
            <person name="Kale V."/>
            <person name="Holt S."/>
            <person name="Cochrane G."/>
            <person name="Meng A."/>
            <person name="Brown T."/>
            <person name="Cohen L."/>
        </authorList>
    </citation>
    <scope>NUCLEOTIDE SEQUENCE</scope>
    <source>
        <strain evidence="1">CCMP722</strain>
    </source>
</reference>
<gene>
    <name evidence="1" type="ORF">POBO1169_LOCUS191</name>
</gene>
<name>A0A7S0MPH5_9CHLO</name>
<protein>
    <submittedName>
        <fullName evidence="1">Uncharacterized protein</fullName>
    </submittedName>
</protein>
<organism evidence="1">
    <name type="scientific">Pyramimonas obovata</name>
    <dbReference type="NCBI Taxonomy" id="1411642"/>
    <lineage>
        <taxon>Eukaryota</taxon>
        <taxon>Viridiplantae</taxon>
        <taxon>Chlorophyta</taxon>
        <taxon>Pyramimonadophyceae</taxon>
        <taxon>Pyramimonadales</taxon>
        <taxon>Pyramimonadaceae</taxon>
        <taxon>Pyramimonas</taxon>
        <taxon>Pyramimonas incertae sedis</taxon>
    </lineage>
</organism>
<dbReference type="EMBL" id="HBFA01000424">
    <property type="protein sequence ID" value="CAD8647596.1"/>
    <property type="molecule type" value="Transcribed_RNA"/>
</dbReference>
<sequence>MENQNAIVGALGRSNQKVYGALVAQMYRDTFDKNIVEVSYIRANNSTLDRPTNIVTLRHEEQQEQDLLRLHGHRRELPLRLPVPPRHEEKYRSLPLPRILVKEAVHASDPLGMGRVRHLRTVPAPNTRGREMFIMCL</sequence>
<accession>A0A7S0MPH5</accession>